<evidence type="ECO:0000256" key="1">
    <source>
        <dbReference type="SAM" id="MobiDB-lite"/>
    </source>
</evidence>
<geneLocation type="plasmid" evidence="2 3">
    <name>PL131</name>
</geneLocation>
<name>Q3IM47_NATPD</name>
<proteinExistence type="predicted"/>
<protein>
    <submittedName>
        <fullName evidence="2">Uncharacterized protein</fullName>
    </submittedName>
</protein>
<keyword evidence="3" id="KW-1185">Reference proteome</keyword>
<dbReference type="Proteomes" id="UP000002698">
    <property type="component" value="Plasmid PL131"/>
</dbReference>
<dbReference type="GeneID" id="3694701"/>
<evidence type="ECO:0000313" key="2">
    <source>
        <dbReference type="EMBL" id="CAI50816.1"/>
    </source>
</evidence>
<feature type="region of interest" description="Disordered" evidence="1">
    <location>
        <begin position="28"/>
        <end position="63"/>
    </location>
</feature>
<dbReference type="AlphaFoldDB" id="Q3IM47"/>
<reference evidence="2 3" key="1">
    <citation type="journal article" date="2005" name="Genome Res.">
        <title>Living with two extremes: conclusions from the genome sequence of Natronomonas pharaonis.</title>
        <authorList>
            <person name="Falb M."/>
            <person name="Pfeiffer F."/>
            <person name="Palm P."/>
            <person name="Rodewald K."/>
            <person name="Hickmann V."/>
            <person name="Tittor J."/>
            <person name="Oesterhelt D."/>
        </authorList>
    </citation>
    <scope>NUCLEOTIDE SEQUENCE [LARGE SCALE GENOMIC DNA]</scope>
    <source>
        <strain evidence="3">ATCC 35678 / DSM 2160 / CIP 103997 / JCM 8858 / NBRC 14720 / NCIMB 2260 / Gabara</strain>
    </source>
</reference>
<dbReference type="HOGENOM" id="CLU_1840641_0_0_2"/>
<dbReference type="PROSITE" id="PS51257">
    <property type="entry name" value="PROKAR_LIPOPROTEIN"/>
    <property type="match status" value="1"/>
</dbReference>
<dbReference type="RefSeq" id="WP_011324420.1">
    <property type="nucleotide sequence ID" value="NC_007427.1"/>
</dbReference>
<organism evidence="2 3">
    <name type="scientific">Natronomonas pharaonis (strain ATCC 35678 / DSM 2160 / CIP 103997 / JCM 8858 / NBRC 14720 / NCIMB 2260 / Gabara)</name>
    <name type="common">Halobacterium pharaonis</name>
    <dbReference type="NCBI Taxonomy" id="348780"/>
    <lineage>
        <taxon>Archaea</taxon>
        <taxon>Methanobacteriati</taxon>
        <taxon>Methanobacteriota</taxon>
        <taxon>Stenosarchaea group</taxon>
        <taxon>Halobacteria</taxon>
        <taxon>Halobacteriales</taxon>
        <taxon>Natronomonadaceae</taxon>
        <taxon>Natronomonas</taxon>
    </lineage>
</organism>
<feature type="compositionally biased region" description="Polar residues" evidence="1">
    <location>
        <begin position="43"/>
        <end position="53"/>
    </location>
</feature>
<evidence type="ECO:0000313" key="3">
    <source>
        <dbReference type="Proteomes" id="UP000002698"/>
    </source>
</evidence>
<sequence length="139" mass="14901">MNRRAALTVVTTATASALAGCGGVDIGTSGAGDEEDDHKETDANNNGASQESDAPTHDPPCDSPAYIFDQDNQRISFDFAMWMIWGDINTTSSSMNRERGNVSDIEWNVGDKIARDNSVYEIQVADGALVMEPTNGGQR</sequence>
<dbReference type="EnsemblBacteria" id="CAI50816">
    <property type="protein sequence ID" value="CAI50816"/>
    <property type="gene ID" value="NP_6072A"/>
</dbReference>
<dbReference type="EMBL" id="CR936258">
    <property type="protein sequence ID" value="CAI50816.1"/>
    <property type="molecule type" value="Genomic_DNA"/>
</dbReference>
<keyword evidence="2" id="KW-0614">Plasmid</keyword>
<dbReference type="KEGG" id="nph:NP_6072A"/>
<gene>
    <name evidence="2" type="ordered locus">NP_6072A</name>
</gene>
<accession>Q3IM47</accession>